<accession>A0ACC0WR89</accession>
<sequence length="99" mass="10748">MFFSNASSTGSGNVSKELFLDYQFLDPDSECKVTINVGPIQVQVRLGMLPTLLSTALWPFLDTYVDGGDNSQAVIGQGSAKRYQGHPTFSKTLTPLAFL</sequence>
<gene>
    <name evidence="1" type="ORF">PsorP6_015627</name>
</gene>
<comment type="caution">
    <text evidence="1">The sequence shown here is derived from an EMBL/GenBank/DDBJ whole genome shotgun (WGS) entry which is preliminary data.</text>
</comment>
<evidence type="ECO:0000313" key="1">
    <source>
        <dbReference type="EMBL" id="KAI9920569.1"/>
    </source>
</evidence>
<dbReference type="Proteomes" id="UP001163321">
    <property type="component" value="Chromosome 10"/>
</dbReference>
<evidence type="ECO:0000313" key="2">
    <source>
        <dbReference type="Proteomes" id="UP001163321"/>
    </source>
</evidence>
<dbReference type="EMBL" id="CM047589">
    <property type="protein sequence ID" value="KAI9920569.1"/>
    <property type="molecule type" value="Genomic_DNA"/>
</dbReference>
<organism evidence="1 2">
    <name type="scientific">Peronosclerospora sorghi</name>
    <dbReference type="NCBI Taxonomy" id="230839"/>
    <lineage>
        <taxon>Eukaryota</taxon>
        <taxon>Sar</taxon>
        <taxon>Stramenopiles</taxon>
        <taxon>Oomycota</taxon>
        <taxon>Peronosporomycetes</taxon>
        <taxon>Peronosporales</taxon>
        <taxon>Peronosporaceae</taxon>
        <taxon>Peronosclerospora</taxon>
    </lineage>
</organism>
<keyword evidence="2" id="KW-1185">Reference proteome</keyword>
<name>A0ACC0WR89_9STRA</name>
<reference evidence="1 2" key="1">
    <citation type="journal article" date="2022" name="bioRxiv">
        <title>The genome of the oomycete Peronosclerospora sorghi, a cosmopolitan pathogen of maize and sorghum, is inflated with dispersed pseudogenes.</title>
        <authorList>
            <person name="Fletcher K."/>
            <person name="Martin F."/>
            <person name="Isakeit T."/>
            <person name="Cavanaugh K."/>
            <person name="Magill C."/>
            <person name="Michelmore R."/>
        </authorList>
    </citation>
    <scope>NUCLEOTIDE SEQUENCE [LARGE SCALE GENOMIC DNA]</scope>
    <source>
        <strain evidence="1">P6</strain>
    </source>
</reference>
<protein>
    <submittedName>
        <fullName evidence="1">Uncharacterized protein</fullName>
    </submittedName>
</protein>
<proteinExistence type="predicted"/>